<gene>
    <name evidence="3" type="ORF">BCL67_101297</name>
</gene>
<dbReference type="AlphaFoldDB" id="A0A2T0YT73"/>
<keyword evidence="2" id="KW-0732">Signal</keyword>
<feature type="signal peptide" evidence="2">
    <location>
        <begin position="1"/>
        <end position="24"/>
    </location>
</feature>
<evidence type="ECO:0000313" key="3">
    <source>
        <dbReference type="EMBL" id="PRZ18986.1"/>
    </source>
</evidence>
<keyword evidence="4" id="KW-1185">Reference proteome</keyword>
<reference evidence="3 4" key="1">
    <citation type="submission" date="2018-03" db="EMBL/GenBank/DDBJ databases">
        <title>Comparative analysis of microorganisms from saline springs in Andes Mountain Range, Colombia.</title>
        <authorList>
            <person name="Rubin E."/>
        </authorList>
    </citation>
    <scope>NUCLEOTIDE SEQUENCE [LARGE SCALE GENOMIC DNA]</scope>
    <source>
        <strain evidence="3 4">CG 35</strain>
    </source>
</reference>
<evidence type="ECO:0000256" key="2">
    <source>
        <dbReference type="SAM" id="SignalP"/>
    </source>
</evidence>
<protein>
    <submittedName>
        <fullName evidence="3">Uncharacterized protein</fullName>
    </submittedName>
</protein>
<dbReference type="Proteomes" id="UP000238217">
    <property type="component" value="Unassembled WGS sequence"/>
</dbReference>
<organism evidence="3 4">
    <name type="scientific">Nesterenkonia sandarakina</name>
    <dbReference type="NCBI Taxonomy" id="272918"/>
    <lineage>
        <taxon>Bacteria</taxon>
        <taxon>Bacillati</taxon>
        <taxon>Actinomycetota</taxon>
        <taxon>Actinomycetes</taxon>
        <taxon>Micrococcales</taxon>
        <taxon>Micrococcaceae</taxon>
        <taxon>Nesterenkonia</taxon>
    </lineage>
</organism>
<dbReference type="OrthoDB" id="10011855at2"/>
<sequence length="250" mass="27142">MRALQVTGLALAVFLGLAACGSSAEPDQEQAQEATGAPQADEEQEQDDPFEDIPDDAPIHDMSEEDLAREMLGCDEGLSVEECEQQYQEEVEAASIEDSIAMCQEYIDEARDGGWAVGSCSNYTMTNSDFYELFESRTGEAVPADLRDPDPTCEELNEVYRESVAGFLEDTGSTTAEWAVEGAEEQLSLYGCEVSAPQDADGGSSGVSFDSCEEADFHWGGLMNDDLGGLDIDDQELAETEAWMQDNGCW</sequence>
<feature type="chain" id="PRO_5038368899" evidence="2">
    <location>
        <begin position="25"/>
        <end position="250"/>
    </location>
</feature>
<dbReference type="RefSeq" id="WP_106121689.1">
    <property type="nucleotide sequence ID" value="NZ_PVTY01000001.1"/>
</dbReference>
<evidence type="ECO:0000313" key="4">
    <source>
        <dbReference type="Proteomes" id="UP000238217"/>
    </source>
</evidence>
<accession>A0A2T0YT73</accession>
<evidence type="ECO:0000256" key="1">
    <source>
        <dbReference type="SAM" id="MobiDB-lite"/>
    </source>
</evidence>
<proteinExistence type="predicted"/>
<feature type="region of interest" description="Disordered" evidence="1">
    <location>
        <begin position="22"/>
        <end position="59"/>
    </location>
</feature>
<dbReference type="PROSITE" id="PS51257">
    <property type="entry name" value="PROKAR_LIPOPROTEIN"/>
    <property type="match status" value="1"/>
</dbReference>
<comment type="caution">
    <text evidence="3">The sequence shown here is derived from an EMBL/GenBank/DDBJ whole genome shotgun (WGS) entry which is preliminary data.</text>
</comment>
<name>A0A2T0YT73_9MICC</name>
<feature type="compositionally biased region" description="Acidic residues" evidence="1">
    <location>
        <begin position="40"/>
        <end position="55"/>
    </location>
</feature>
<dbReference type="EMBL" id="PVTY01000001">
    <property type="protein sequence ID" value="PRZ18986.1"/>
    <property type="molecule type" value="Genomic_DNA"/>
</dbReference>